<dbReference type="GO" id="GO:0016787">
    <property type="term" value="F:hydrolase activity"/>
    <property type="evidence" value="ECO:0007669"/>
    <property type="project" value="InterPro"/>
</dbReference>
<sequence>MRFTLKDYQDQAVSELLSALRDARMYYEGSGRPQAVTLTATMGAGKTVIASALLEALFTGNEDLDFEADPKATVLWFSSDPALNEQSRFRLLEASDMIPFSDLVVVPTTFNQRTFDPGKVYFLNHQKFARTSLLVRGFEERQAALPLESMPDGREFTIWDTIRNTIEDPDRTLYMFVDEAHQGMGQSKSAARAHESIVQRIINGQPNTVPRIPPVPIILGITATPQRLHETLETWNERLVVDRVKVSPVDVQASGLLKDTYVLDSPAEAGAFDKVLLRRAVDRLREMTEAWAEYARTDSDVQTVKPLMILQLPNTPDPEDVGQALDTIFQQWPALAETNVAHVLGEHTTQRFGSHEIPYLSPEEVQDHDWCRVLIAKDAISTGWDCPRAEVMLSFRPASDRTHITQLLGRMARTPLARRIPGNDLLSSVYCFLPHFAPTTTREVADALTYGDENMPAVPGRRALIDPIEVTSTHIAPDVWEVFTSLPSMALPKTVTHPVKRLTLLAHELAADEIMPGAGARAHELMHHALDGAAATHRTAVEESLTEVRTVEGNELFVDRATGARSAGDYTAEADEAVIEEAFRRAGRVFGKAVSMSYASYLADQEITADEDADEVEALIEAQARIAAMSRVPAVVETFNRRAEELADEWFTTHRVAIAGLSPSRQEEYRKIKQQARTAQAVSLAKPERWLVPSYAQTGDDEATREQLPRYPKHLLMPAEGDYPEDFKSSWEREVLRLELARGSLIHWYRNPGVAKPESLAAVYSDGDQQALVRPDFIMFDRAPDGRVVASIVDPHGHHYGDALPKLRGLAAYAEQHGDHYARIDSIAKIGGQLRVLDLKDSRVREEIAQTTSVEALYNDQLALNYRG</sequence>
<organism evidence="2 3">
    <name type="scientific">Kocuria flava</name>
    <dbReference type="NCBI Taxonomy" id="446860"/>
    <lineage>
        <taxon>Bacteria</taxon>
        <taxon>Bacillati</taxon>
        <taxon>Actinomycetota</taxon>
        <taxon>Actinomycetes</taxon>
        <taxon>Micrococcales</taxon>
        <taxon>Micrococcaceae</taxon>
        <taxon>Kocuria</taxon>
    </lineage>
</organism>
<dbReference type="AlphaFoldDB" id="A0A2N4SXE9"/>
<dbReference type="GO" id="GO:0005524">
    <property type="term" value="F:ATP binding"/>
    <property type="evidence" value="ECO:0007669"/>
    <property type="project" value="InterPro"/>
</dbReference>
<reference evidence="2 3" key="1">
    <citation type="submission" date="2015-12" db="EMBL/GenBank/DDBJ databases">
        <authorList>
            <person name="Shamseldin A."/>
            <person name="Moawad H."/>
            <person name="Abd El-Rahim W.M."/>
            <person name="Sadowsky M.J."/>
        </authorList>
    </citation>
    <scope>NUCLEOTIDE SEQUENCE [LARGE SCALE GENOMIC DNA]</scope>
    <source>
        <strain evidence="2 3">S43</strain>
    </source>
</reference>
<dbReference type="Proteomes" id="UP000234632">
    <property type="component" value="Unassembled WGS sequence"/>
</dbReference>
<dbReference type="EMBL" id="LOMZ01000005">
    <property type="protein sequence ID" value="PLC10654.1"/>
    <property type="molecule type" value="Genomic_DNA"/>
</dbReference>
<gene>
    <name evidence="2" type="ORF">AUQ48_17290</name>
</gene>
<dbReference type="Pfam" id="PF04851">
    <property type="entry name" value="ResIII"/>
    <property type="match status" value="1"/>
</dbReference>
<evidence type="ECO:0000313" key="2">
    <source>
        <dbReference type="EMBL" id="PLC10654.1"/>
    </source>
</evidence>
<evidence type="ECO:0000313" key="3">
    <source>
        <dbReference type="Proteomes" id="UP000234632"/>
    </source>
</evidence>
<dbReference type="InterPro" id="IPR006935">
    <property type="entry name" value="Helicase/UvrB_N"/>
</dbReference>
<protein>
    <recommendedName>
        <fullName evidence="1">Helicase/UvrB N-terminal domain-containing protein</fullName>
    </recommendedName>
</protein>
<accession>A0A2N4SXE9</accession>
<name>A0A2N4SXE9_9MICC</name>
<dbReference type="InterPro" id="IPR027417">
    <property type="entry name" value="P-loop_NTPase"/>
</dbReference>
<comment type="caution">
    <text evidence="2">The sequence shown here is derived from an EMBL/GenBank/DDBJ whole genome shotgun (WGS) entry which is preliminary data.</text>
</comment>
<proteinExistence type="predicted"/>
<dbReference type="GO" id="GO:0003677">
    <property type="term" value="F:DNA binding"/>
    <property type="evidence" value="ECO:0007669"/>
    <property type="project" value="InterPro"/>
</dbReference>
<dbReference type="SUPFAM" id="SSF52540">
    <property type="entry name" value="P-loop containing nucleoside triphosphate hydrolases"/>
    <property type="match status" value="2"/>
</dbReference>
<dbReference type="Gene3D" id="3.40.50.300">
    <property type="entry name" value="P-loop containing nucleotide triphosphate hydrolases"/>
    <property type="match status" value="2"/>
</dbReference>
<dbReference type="CDD" id="cd18785">
    <property type="entry name" value="SF2_C"/>
    <property type="match status" value="1"/>
</dbReference>
<evidence type="ECO:0000259" key="1">
    <source>
        <dbReference type="Pfam" id="PF04851"/>
    </source>
</evidence>
<feature type="domain" description="Helicase/UvrB N-terminal" evidence="1">
    <location>
        <begin position="3"/>
        <end position="227"/>
    </location>
</feature>